<feature type="compositionally biased region" description="Low complexity" evidence="4">
    <location>
        <begin position="1"/>
        <end position="15"/>
    </location>
</feature>
<feature type="compositionally biased region" description="Low complexity" evidence="4">
    <location>
        <begin position="134"/>
        <end position="143"/>
    </location>
</feature>
<keyword evidence="7" id="KW-1185">Reference proteome</keyword>
<keyword evidence="2" id="KW-0863">Zinc-finger</keyword>
<dbReference type="AlphaFoldDB" id="A0A9P6R1L0"/>
<evidence type="ECO:0000256" key="4">
    <source>
        <dbReference type="SAM" id="MobiDB-lite"/>
    </source>
</evidence>
<feature type="region of interest" description="Disordered" evidence="4">
    <location>
        <begin position="66"/>
        <end position="88"/>
    </location>
</feature>
<feature type="compositionally biased region" description="Polar residues" evidence="4">
    <location>
        <begin position="16"/>
        <end position="33"/>
    </location>
</feature>
<feature type="region of interest" description="Disordered" evidence="4">
    <location>
        <begin position="93"/>
        <end position="112"/>
    </location>
</feature>
<dbReference type="EMBL" id="JAAAIP010001245">
    <property type="protein sequence ID" value="KAG0308826.1"/>
    <property type="molecule type" value="Genomic_DNA"/>
</dbReference>
<comment type="caution">
    <text evidence="6">The sequence shown here is derived from an EMBL/GenBank/DDBJ whole genome shotgun (WGS) entry which is preliminary data.</text>
</comment>
<dbReference type="InterPro" id="IPR035896">
    <property type="entry name" value="AN1-like_Znf"/>
</dbReference>
<name>A0A9P6R1L0_9FUNG</name>
<keyword evidence="3" id="KW-0862">Zinc</keyword>
<evidence type="ECO:0000256" key="3">
    <source>
        <dbReference type="ARBA" id="ARBA00022833"/>
    </source>
</evidence>
<evidence type="ECO:0000256" key="2">
    <source>
        <dbReference type="ARBA" id="ARBA00022771"/>
    </source>
</evidence>
<evidence type="ECO:0000256" key="1">
    <source>
        <dbReference type="ARBA" id="ARBA00022723"/>
    </source>
</evidence>
<dbReference type="Gene3D" id="4.10.1110.10">
    <property type="entry name" value="AN1-like Zinc finger"/>
    <property type="match status" value="1"/>
</dbReference>
<accession>A0A9P6R1L0</accession>
<feature type="domain" description="AN1-type" evidence="5">
    <location>
        <begin position="38"/>
        <end position="79"/>
    </location>
</feature>
<sequence>MSSRTTTVRPTRTTTAAQSDNATSSQQDSVPTSTQDRCAHCKKFLPAVKAECRFCNKVFCMEHRHPETHSPTGCAQKAREQTRQQFQRDSGHILGQEAHDRGSTHSPGWNMNRSREELNQRLNQRLQTLKESSGRSSSSSTPGTGTGSGSGSGSTPKKGKAKGAGKKTANKPKAWGTGGQRLGGTPGSGSGSGSGDLGGSPAAASGSGS</sequence>
<reference evidence="6" key="1">
    <citation type="journal article" date="2020" name="Fungal Divers.">
        <title>Resolving the Mortierellaceae phylogeny through synthesis of multi-gene phylogenetics and phylogenomics.</title>
        <authorList>
            <person name="Vandepol N."/>
            <person name="Liber J."/>
            <person name="Desiro A."/>
            <person name="Na H."/>
            <person name="Kennedy M."/>
            <person name="Barry K."/>
            <person name="Grigoriev I.V."/>
            <person name="Miller A.N."/>
            <person name="O'Donnell K."/>
            <person name="Stajich J.E."/>
            <person name="Bonito G."/>
        </authorList>
    </citation>
    <scope>NUCLEOTIDE SEQUENCE</scope>
    <source>
        <strain evidence="6">REB-010B</strain>
    </source>
</reference>
<feature type="region of interest" description="Disordered" evidence="4">
    <location>
        <begin position="127"/>
        <end position="209"/>
    </location>
</feature>
<dbReference type="SMART" id="SM00154">
    <property type="entry name" value="ZnF_AN1"/>
    <property type="match status" value="1"/>
</dbReference>
<dbReference type="OrthoDB" id="431929at2759"/>
<feature type="region of interest" description="Disordered" evidence="4">
    <location>
        <begin position="1"/>
        <end position="33"/>
    </location>
</feature>
<proteinExistence type="predicted"/>
<dbReference type="SUPFAM" id="SSF118310">
    <property type="entry name" value="AN1-like Zinc finger"/>
    <property type="match status" value="1"/>
</dbReference>
<feature type="compositionally biased region" description="Gly residues" evidence="4">
    <location>
        <begin position="176"/>
        <end position="198"/>
    </location>
</feature>
<dbReference type="Proteomes" id="UP000738325">
    <property type="component" value="Unassembled WGS sequence"/>
</dbReference>
<evidence type="ECO:0000259" key="5">
    <source>
        <dbReference type="SMART" id="SM00154"/>
    </source>
</evidence>
<dbReference type="GO" id="GO:0008270">
    <property type="term" value="F:zinc ion binding"/>
    <property type="evidence" value="ECO:0007669"/>
    <property type="project" value="UniProtKB-KW"/>
</dbReference>
<dbReference type="InterPro" id="IPR000058">
    <property type="entry name" value="Znf_AN1"/>
</dbReference>
<evidence type="ECO:0000313" key="6">
    <source>
        <dbReference type="EMBL" id="KAG0308826.1"/>
    </source>
</evidence>
<organism evidence="6 7">
    <name type="scientific">Dissophora globulifera</name>
    <dbReference type="NCBI Taxonomy" id="979702"/>
    <lineage>
        <taxon>Eukaryota</taxon>
        <taxon>Fungi</taxon>
        <taxon>Fungi incertae sedis</taxon>
        <taxon>Mucoromycota</taxon>
        <taxon>Mortierellomycotina</taxon>
        <taxon>Mortierellomycetes</taxon>
        <taxon>Mortierellales</taxon>
        <taxon>Mortierellaceae</taxon>
        <taxon>Dissophora</taxon>
    </lineage>
</organism>
<feature type="compositionally biased region" description="Low complexity" evidence="4">
    <location>
        <begin position="199"/>
        <end position="209"/>
    </location>
</feature>
<evidence type="ECO:0000313" key="7">
    <source>
        <dbReference type="Proteomes" id="UP000738325"/>
    </source>
</evidence>
<protein>
    <recommendedName>
        <fullName evidence="5">AN1-type domain-containing protein</fullName>
    </recommendedName>
</protein>
<gene>
    <name evidence="6" type="ORF">BGZ99_001051</name>
</gene>
<keyword evidence="1" id="KW-0479">Metal-binding</keyword>
<feature type="compositionally biased region" description="Basic residues" evidence="4">
    <location>
        <begin position="157"/>
        <end position="170"/>
    </location>
</feature>